<dbReference type="Proteomes" id="UP001152888">
    <property type="component" value="Unassembled WGS sequence"/>
</dbReference>
<sequence length="57" mass="6889">MYTFVQRFSVFPEFAYWRWKIDSTYRSDMSMNKNQAFQEYIVLAVVIQGIKIIDILS</sequence>
<dbReference type="AlphaFoldDB" id="A0A9P0L2Q9"/>
<protein>
    <submittedName>
        <fullName evidence="1">Uncharacterized protein</fullName>
    </submittedName>
</protein>
<organism evidence="1 2">
    <name type="scientific">Acanthoscelides obtectus</name>
    <name type="common">Bean weevil</name>
    <name type="synonym">Bruchus obtectus</name>
    <dbReference type="NCBI Taxonomy" id="200917"/>
    <lineage>
        <taxon>Eukaryota</taxon>
        <taxon>Metazoa</taxon>
        <taxon>Ecdysozoa</taxon>
        <taxon>Arthropoda</taxon>
        <taxon>Hexapoda</taxon>
        <taxon>Insecta</taxon>
        <taxon>Pterygota</taxon>
        <taxon>Neoptera</taxon>
        <taxon>Endopterygota</taxon>
        <taxon>Coleoptera</taxon>
        <taxon>Polyphaga</taxon>
        <taxon>Cucujiformia</taxon>
        <taxon>Chrysomeloidea</taxon>
        <taxon>Chrysomelidae</taxon>
        <taxon>Bruchinae</taxon>
        <taxon>Bruchini</taxon>
        <taxon>Acanthoscelides</taxon>
    </lineage>
</organism>
<dbReference type="EMBL" id="CAKOFQ010007065">
    <property type="protein sequence ID" value="CAH1989517.1"/>
    <property type="molecule type" value="Genomic_DNA"/>
</dbReference>
<evidence type="ECO:0000313" key="2">
    <source>
        <dbReference type="Proteomes" id="UP001152888"/>
    </source>
</evidence>
<gene>
    <name evidence="1" type="ORF">ACAOBT_LOCUS19077</name>
</gene>
<reference evidence="1" key="1">
    <citation type="submission" date="2022-03" db="EMBL/GenBank/DDBJ databases">
        <authorList>
            <person name="Sayadi A."/>
        </authorList>
    </citation>
    <scope>NUCLEOTIDE SEQUENCE</scope>
</reference>
<accession>A0A9P0L2Q9</accession>
<keyword evidence="2" id="KW-1185">Reference proteome</keyword>
<comment type="caution">
    <text evidence="1">The sequence shown here is derived from an EMBL/GenBank/DDBJ whole genome shotgun (WGS) entry which is preliminary data.</text>
</comment>
<evidence type="ECO:0000313" key="1">
    <source>
        <dbReference type="EMBL" id="CAH1989517.1"/>
    </source>
</evidence>
<proteinExistence type="predicted"/>
<name>A0A9P0L2Q9_ACAOB</name>